<dbReference type="Pfam" id="PF00084">
    <property type="entry name" value="Sushi"/>
    <property type="match status" value="5"/>
</dbReference>
<evidence type="ECO:0000256" key="4">
    <source>
        <dbReference type="ARBA" id="ARBA00022536"/>
    </source>
</evidence>
<evidence type="ECO:0000259" key="22">
    <source>
        <dbReference type="PROSITE" id="PS50923"/>
    </source>
</evidence>
<evidence type="ECO:0000256" key="17">
    <source>
        <dbReference type="PROSITE-ProRule" id="PRU00076"/>
    </source>
</evidence>
<feature type="disulfide bond" evidence="18">
    <location>
        <begin position="473"/>
        <end position="500"/>
    </location>
</feature>
<evidence type="ECO:0000256" key="12">
    <source>
        <dbReference type="ARBA" id="ARBA00022889"/>
    </source>
</evidence>
<dbReference type="SMART" id="SM00032">
    <property type="entry name" value="CCP"/>
    <property type="match status" value="5"/>
</dbReference>
<feature type="domain" description="Sushi" evidence="22">
    <location>
        <begin position="318"/>
        <end position="380"/>
    </location>
</feature>
<feature type="domain" description="C-type lectin" evidence="21">
    <location>
        <begin position="35"/>
        <end position="155"/>
    </location>
</feature>
<dbReference type="InterPro" id="IPR033991">
    <property type="entry name" value="Selectin_CTLD"/>
</dbReference>
<dbReference type="SMART" id="SM00179">
    <property type="entry name" value="EGF_CA"/>
    <property type="match status" value="1"/>
</dbReference>
<reference evidence="24" key="1">
    <citation type="submission" date="2025-08" db="UniProtKB">
        <authorList>
            <consortium name="RefSeq"/>
        </authorList>
    </citation>
    <scope>IDENTIFICATION</scope>
</reference>
<evidence type="ECO:0000256" key="10">
    <source>
        <dbReference type="ARBA" id="ARBA00022737"/>
    </source>
</evidence>
<keyword evidence="3" id="KW-1003">Cell membrane</keyword>
<dbReference type="PRINTS" id="PR00343">
    <property type="entry name" value="SELECTIN"/>
</dbReference>
<evidence type="ECO:0000256" key="6">
    <source>
        <dbReference type="ARBA" id="ARBA00022692"/>
    </source>
</evidence>
<keyword evidence="16" id="KW-0325">Glycoprotein</keyword>
<evidence type="ECO:0000256" key="3">
    <source>
        <dbReference type="ARBA" id="ARBA00022475"/>
    </source>
</evidence>
<keyword evidence="7" id="KW-0479">Metal-binding</keyword>
<feature type="disulfide bond" evidence="18">
    <location>
        <begin position="226"/>
        <end position="253"/>
    </location>
</feature>
<keyword evidence="13 19" id="KW-1133">Transmembrane helix</keyword>
<protein>
    <submittedName>
        <fullName evidence="24">E-selectin isoform X1</fullName>
    </submittedName>
</protein>
<dbReference type="PROSITE" id="PS01186">
    <property type="entry name" value="EGF_2"/>
    <property type="match status" value="1"/>
</dbReference>
<proteinExistence type="inferred from homology"/>
<evidence type="ECO:0000256" key="8">
    <source>
        <dbReference type="ARBA" id="ARBA00022729"/>
    </source>
</evidence>
<dbReference type="InterPro" id="IPR000742">
    <property type="entry name" value="EGF"/>
</dbReference>
<dbReference type="InterPro" id="IPR018378">
    <property type="entry name" value="C-type_lectin_CS"/>
</dbReference>
<feature type="domain" description="Sushi" evidence="22">
    <location>
        <begin position="256"/>
        <end position="317"/>
    </location>
</feature>
<feature type="disulfide bond" evidence="18">
    <location>
        <begin position="351"/>
        <end position="378"/>
    </location>
</feature>
<dbReference type="InterPro" id="IPR002396">
    <property type="entry name" value="Selectin_superfamily"/>
</dbReference>
<keyword evidence="15 17" id="KW-1015">Disulfide bond</keyword>
<evidence type="ECO:0000256" key="14">
    <source>
        <dbReference type="ARBA" id="ARBA00023136"/>
    </source>
</evidence>
<keyword evidence="14 19" id="KW-0472">Membrane</keyword>
<dbReference type="SUPFAM" id="SSF56436">
    <property type="entry name" value="C-type lectin-like"/>
    <property type="match status" value="1"/>
</dbReference>
<dbReference type="InterPro" id="IPR001881">
    <property type="entry name" value="EGF-like_Ca-bd_dom"/>
</dbReference>
<evidence type="ECO:0000256" key="18">
    <source>
        <dbReference type="PROSITE-ProRule" id="PRU00302"/>
    </source>
</evidence>
<comment type="subcellular location">
    <subcellularLocation>
        <location evidence="1">Cell membrane</location>
        <topology evidence="1">Single-pass type I membrane protein</topology>
    </subcellularLocation>
</comment>
<evidence type="ECO:0000256" key="5">
    <source>
        <dbReference type="ARBA" id="ARBA00022659"/>
    </source>
</evidence>
<evidence type="ECO:0000256" key="1">
    <source>
        <dbReference type="ARBA" id="ARBA00004251"/>
    </source>
</evidence>
<keyword evidence="9" id="KW-0430">Lectin</keyword>
<accession>A0ABM3XYL4</accession>
<dbReference type="PANTHER" id="PTHR45656:SF2">
    <property type="entry name" value="SEIZURE 6-LIKE PROTEIN 2"/>
    <property type="match status" value="1"/>
</dbReference>
<dbReference type="Proteomes" id="UP001652624">
    <property type="component" value="Chromosome 9"/>
</dbReference>
<dbReference type="CDD" id="cd00033">
    <property type="entry name" value="CCP"/>
    <property type="match status" value="5"/>
</dbReference>
<dbReference type="Pfam" id="PF00059">
    <property type="entry name" value="Lectin_C"/>
    <property type="match status" value="1"/>
</dbReference>
<evidence type="ECO:0000313" key="24">
    <source>
        <dbReference type="RefSeq" id="XP_060053914.1"/>
    </source>
</evidence>
<dbReference type="Gene3D" id="2.10.70.10">
    <property type="entry name" value="Complement Module, domain 1"/>
    <property type="match status" value="5"/>
</dbReference>
<dbReference type="PROSITE" id="PS50923">
    <property type="entry name" value="SUSHI"/>
    <property type="match status" value="5"/>
</dbReference>
<dbReference type="InterPro" id="IPR016186">
    <property type="entry name" value="C-type_lectin-like/link_sf"/>
</dbReference>
<evidence type="ECO:0000259" key="21">
    <source>
        <dbReference type="PROSITE" id="PS50041"/>
    </source>
</evidence>
<evidence type="ECO:0000313" key="23">
    <source>
        <dbReference type="Proteomes" id="UP001652624"/>
    </source>
</evidence>
<keyword evidence="4 17" id="KW-0245">EGF-like domain</keyword>
<dbReference type="GeneID" id="103121281"/>
<evidence type="ECO:0000256" key="16">
    <source>
        <dbReference type="ARBA" id="ARBA00023180"/>
    </source>
</evidence>
<dbReference type="PROSITE" id="PS50041">
    <property type="entry name" value="C_TYPE_LECTIN_2"/>
    <property type="match status" value="1"/>
</dbReference>
<gene>
    <name evidence="24" type="primary">SELE</name>
</gene>
<organism evidence="23 24">
    <name type="scientific">Erinaceus europaeus</name>
    <name type="common">Western European hedgehog</name>
    <dbReference type="NCBI Taxonomy" id="9365"/>
    <lineage>
        <taxon>Eukaryota</taxon>
        <taxon>Metazoa</taxon>
        <taxon>Chordata</taxon>
        <taxon>Craniata</taxon>
        <taxon>Vertebrata</taxon>
        <taxon>Euteleostomi</taxon>
        <taxon>Mammalia</taxon>
        <taxon>Eutheria</taxon>
        <taxon>Laurasiatheria</taxon>
        <taxon>Eulipotyphla</taxon>
        <taxon>Erinaceidae</taxon>
        <taxon>Erinaceinae</taxon>
        <taxon>Erinaceus</taxon>
    </lineage>
</organism>
<dbReference type="PROSITE" id="PS00615">
    <property type="entry name" value="C_TYPE_LECTIN_1"/>
    <property type="match status" value="1"/>
</dbReference>
<dbReference type="PROSITE" id="PS50026">
    <property type="entry name" value="EGF_3"/>
    <property type="match status" value="1"/>
</dbReference>
<dbReference type="CDD" id="cd03592">
    <property type="entry name" value="CLECT_selectins_like"/>
    <property type="match status" value="1"/>
</dbReference>
<feature type="domain" description="Sushi" evidence="22">
    <location>
        <begin position="444"/>
        <end position="502"/>
    </location>
</feature>
<dbReference type="SMART" id="SM00181">
    <property type="entry name" value="EGF"/>
    <property type="match status" value="2"/>
</dbReference>
<evidence type="ECO:0000256" key="9">
    <source>
        <dbReference type="ARBA" id="ARBA00022734"/>
    </source>
</evidence>
<feature type="disulfide bond" evidence="18">
    <location>
        <begin position="288"/>
        <end position="315"/>
    </location>
</feature>
<dbReference type="Gene3D" id="3.10.100.10">
    <property type="entry name" value="Mannose-Binding Protein A, subunit A"/>
    <property type="match status" value="1"/>
</dbReference>
<feature type="domain" description="Sushi" evidence="22">
    <location>
        <begin position="394"/>
        <end position="443"/>
    </location>
</feature>
<dbReference type="InterPro" id="IPR001304">
    <property type="entry name" value="C-type_lectin-like"/>
</dbReference>
<keyword evidence="23" id="KW-1185">Reference proteome</keyword>
<feature type="disulfide bond" evidence="18">
    <location>
        <begin position="414"/>
        <end position="441"/>
    </location>
</feature>
<keyword evidence="8" id="KW-0732">Signal</keyword>
<evidence type="ECO:0000256" key="15">
    <source>
        <dbReference type="ARBA" id="ARBA00023157"/>
    </source>
</evidence>
<keyword evidence="5 18" id="KW-0768">Sushi</keyword>
<dbReference type="InterPro" id="IPR035976">
    <property type="entry name" value="Sushi/SCR/CCP_sf"/>
</dbReference>
<keyword evidence="11" id="KW-0106">Calcium</keyword>
<comment type="caution">
    <text evidence="17">Lacks conserved residue(s) required for the propagation of feature annotation.</text>
</comment>
<keyword evidence="10" id="KW-0677">Repeat</keyword>
<dbReference type="InterPro" id="IPR016187">
    <property type="entry name" value="CTDL_fold"/>
</dbReference>
<feature type="domain" description="EGF-like" evidence="20">
    <location>
        <begin position="155"/>
        <end position="191"/>
    </location>
</feature>
<dbReference type="RefSeq" id="XP_060053914.1">
    <property type="nucleotide sequence ID" value="XM_060197931.1"/>
</dbReference>
<dbReference type="InterPro" id="IPR051277">
    <property type="entry name" value="SEZ6_CSMD_C4BPB_Regulators"/>
</dbReference>
<evidence type="ECO:0000256" key="13">
    <source>
        <dbReference type="ARBA" id="ARBA00022989"/>
    </source>
</evidence>
<feature type="domain" description="Sushi" evidence="22">
    <location>
        <begin position="194"/>
        <end position="255"/>
    </location>
</feature>
<evidence type="ECO:0000256" key="11">
    <source>
        <dbReference type="ARBA" id="ARBA00022837"/>
    </source>
</evidence>
<dbReference type="PANTHER" id="PTHR45656">
    <property type="entry name" value="PROTEIN CBR-CLEC-78"/>
    <property type="match status" value="1"/>
</dbReference>
<evidence type="ECO:0000259" key="20">
    <source>
        <dbReference type="PROSITE" id="PS50026"/>
    </source>
</evidence>
<dbReference type="CDD" id="cd00054">
    <property type="entry name" value="EGF_CA"/>
    <property type="match status" value="1"/>
</dbReference>
<evidence type="ECO:0000256" key="7">
    <source>
        <dbReference type="ARBA" id="ARBA00022723"/>
    </source>
</evidence>
<comment type="similarity">
    <text evidence="2">Belongs to the selectin/LECAM family.</text>
</comment>
<dbReference type="SMART" id="SM00034">
    <property type="entry name" value="CLECT"/>
    <property type="match status" value="1"/>
</dbReference>
<evidence type="ECO:0000256" key="2">
    <source>
        <dbReference type="ARBA" id="ARBA00007360"/>
    </source>
</evidence>
<feature type="transmembrane region" description="Helical" evidence="19">
    <location>
        <begin position="508"/>
        <end position="532"/>
    </location>
</feature>
<dbReference type="Pfam" id="PF00008">
    <property type="entry name" value="EGF"/>
    <property type="match status" value="1"/>
</dbReference>
<dbReference type="PROSITE" id="PS00022">
    <property type="entry name" value="EGF_1"/>
    <property type="match status" value="1"/>
</dbReference>
<feature type="disulfide bond" evidence="17">
    <location>
        <begin position="181"/>
        <end position="190"/>
    </location>
</feature>
<sequence length="563" mass="61736">MYSKSHLSVKRTPVLMAASCLLKILTLVLFLSEKSRAWSYHASTTNMTFDEASAYCQEKYTHLVAIQNQEEIQHLNSTFVYSPSYYWIGIRKINKKWTWIGTQKPLTKEAQNWAPGEPNNKRKGEDCVEIYIKRELDSGKWNDERCDKKKLALCYTAACTNTSCSGHGECVETINSYTCRCHPGFSGLSCEQVVTCQKAEDPKHGSLSCTHPWGNFSYNSSCNLSCQKGYLPSSTEARRCMATGEWSTPPAVCKVVECDDLTKPTNGSIKCSQGLRSFPWNSTCSFGCENGFELSGAPVLQCSSSGNWDNEKPTCEAVVCVDPGQPQNGSVNCSHSLTGALTYRSSCKFTCEDGFQLQGATQVECTAERKWTQDVPVCEAVKCDTVRPPQGGFMNCSHPPTGNFTYTSSCVFSCDEGFELQGSAQLECSSQGQWTQEIPSCQAVSCASLEVPAKAEMNCSGEPVFGAVCTFACPQDWVLNGSAALKCEATGHWSGISPTCEAPTESEIPLAVGLSAAATSLLTLGSFLLWLLKRLWLRKKARKFTPASSCQSLESDESRYLKI</sequence>
<keyword evidence="12" id="KW-0130">Cell adhesion</keyword>
<name>A0ABM3XYL4_ERIEU</name>
<keyword evidence="6 19" id="KW-0812">Transmembrane</keyword>
<evidence type="ECO:0000256" key="19">
    <source>
        <dbReference type="SAM" id="Phobius"/>
    </source>
</evidence>
<dbReference type="SUPFAM" id="SSF57535">
    <property type="entry name" value="Complement control module/SCR domain"/>
    <property type="match status" value="5"/>
</dbReference>
<dbReference type="InterPro" id="IPR000436">
    <property type="entry name" value="Sushi_SCR_CCP_dom"/>
</dbReference>